<evidence type="ECO:0000256" key="1">
    <source>
        <dbReference type="SAM" id="Coils"/>
    </source>
</evidence>
<keyword evidence="1" id="KW-0175">Coiled coil</keyword>
<proteinExistence type="predicted"/>
<evidence type="ECO:0000313" key="2">
    <source>
        <dbReference type="EMBL" id="EBR8436340.1"/>
    </source>
</evidence>
<comment type="caution">
    <text evidence="2">The sequence shown here is derived from an EMBL/GenBank/DDBJ whole genome shotgun (WGS) entry which is preliminary data.</text>
</comment>
<reference evidence="2" key="1">
    <citation type="submission" date="2018-06" db="EMBL/GenBank/DDBJ databases">
        <authorList>
            <person name="Ashton P.M."/>
            <person name="Dallman T."/>
            <person name="Nair S."/>
            <person name="De Pinna E."/>
            <person name="Peters T."/>
            <person name="Grant K."/>
        </authorList>
    </citation>
    <scope>NUCLEOTIDE SEQUENCE [LARGE SCALE GENOMIC DNA]</scope>
    <source>
        <strain evidence="2">449454</strain>
    </source>
</reference>
<dbReference type="EMBL" id="AAGTPA010000052">
    <property type="protein sequence ID" value="EBR8436340.1"/>
    <property type="molecule type" value="Genomic_DNA"/>
</dbReference>
<organism evidence="2">
    <name type="scientific">Salmonella enterica subsp. enterica serovar Panama</name>
    <dbReference type="NCBI Taxonomy" id="29472"/>
    <lineage>
        <taxon>Bacteria</taxon>
        <taxon>Pseudomonadati</taxon>
        <taxon>Pseudomonadota</taxon>
        <taxon>Gammaproteobacteria</taxon>
        <taxon>Enterobacterales</taxon>
        <taxon>Enterobacteriaceae</taxon>
        <taxon>Salmonella</taxon>
    </lineage>
</organism>
<name>A0A5U8JHE7_SALET</name>
<accession>A0A5U8JHE7</accession>
<gene>
    <name evidence="2" type="ORF">DOI44_25800</name>
</gene>
<sequence length="627" mass="70924">MSYQYSQEAKERISKLGQSEIIDFINEISPALRRKAFGCLPKVPGFRVGYPTEIKEKQKRLIGHMFQSHPSSEERNAWKSFSLFWQFWAEEKIDKSFSIHENLRFEENSGSVFIRELAKKFPKVAKENVKRLFIFSGFADDPDVINAFDLFPPAVVLARDIVVDTLPIRLDELEARIDLTANNVEEKNNNIKNLESKIDTFSEQLDMCFNNEKRNLKIITELQSLINSGAKQSDITNKAIDELYHFNKKNKQLILSLQEKLDFNALAMDDISEHEKLIKSMVNEIAELKNALTILCDTERKNNELDNVNKLKNLSERIDTLEINTSQAGAVGMANKLTKFHEIAHHENYEYLSSYEDIFNIISLNLQAVGLTKNSAETLARLTLATFVSGQIIQFSGSLADIVADAIATAIGVPRYHVWRVPVGIISDIDAFDFIENIAESSRCLILKGANLSAFEIYGAAIRDIVVQRQIYPTNYDHLALIATWKQGPATFPDGGMLAELGPVIDTDTLKMRGLSAIFPQLKPGCLVKDKWANIDGLQLDSVDDYVDELRTLLDETGFDGGVLWKRMVHIFYTSLISIPNGNYVYDLHSVLSFYTLTWAKIKGGPVKKIEDIANRELKNHSAKISD</sequence>
<protein>
    <submittedName>
        <fullName evidence="2">Uncharacterized protein</fullName>
    </submittedName>
</protein>
<dbReference type="Proteomes" id="UP000839597">
    <property type="component" value="Unassembled WGS sequence"/>
</dbReference>
<feature type="coiled-coil region" evidence="1">
    <location>
        <begin position="170"/>
        <end position="211"/>
    </location>
</feature>
<dbReference type="AlphaFoldDB" id="A0A5U8JHE7"/>